<keyword evidence="11" id="KW-1185">Reference proteome</keyword>
<evidence type="ECO:0000256" key="5">
    <source>
        <dbReference type="ARBA" id="ARBA00023163"/>
    </source>
</evidence>
<evidence type="ECO:0000256" key="7">
    <source>
        <dbReference type="PROSITE-ProRule" id="PRU01091"/>
    </source>
</evidence>
<reference evidence="11" key="1">
    <citation type="journal article" date="2019" name="Int. J. Syst. Evol. Microbiol.">
        <title>The Global Catalogue of Microorganisms (GCM) 10K type strain sequencing project: providing services to taxonomists for standard genome sequencing and annotation.</title>
        <authorList>
            <consortium name="The Broad Institute Genomics Platform"/>
            <consortium name="The Broad Institute Genome Sequencing Center for Infectious Disease"/>
            <person name="Wu L."/>
            <person name="Ma J."/>
        </authorList>
    </citation>
    <scope>NUCLEOTIDE SEQUENCE [LARGE SCALE GENOMIC DNA]</scope>
    <source>
        <strain evidence="11">CCM 7491</strain>
    </source>
</reference>
<dbReference type="Pfam" id="PF00486">
    <property type="entry name" value="Trans_reg_C"/>
    <property type="match status" value="1"/>
</dbReference>
<evidence type="ECO:0000256" key="1">
    <source>
        <dbReference type="ARBA" id="ARBA00022553"/>
    </source>
</evidence>
<dbReference type="RefSeq" id="WP_380793684.1">
    <property type="nucleotide sequence ID" value="NZ_JBHRVU010000004.1"/>
</dbReference>
<dbReference type="InterPro" id="IPR001789">
    <property type="entry name" value="Sig_transdc_resp-reg_receiver"/>
</dbReference>
<protein>
    <submittedName>
        <fullName evidence="10">Winged helix-turn-helix domain-containing protein</fullName>
    </submittedName>
</protein>
<keyword evidence="3" id="KW-0805">Transcription regulation</keyword>
<dbReference type="CDD" id="cd00383">
    <property type="entry name" value="trans_reg_C"/>
    <property type="match status" value="1"/>
</dbReference>
<dbReference type="InterPro" id="IPR016032">
    <property type="entry name" value="Sig_transdc_resp-reg_C-effctor"/>
</dbReference>
<dbReference type="InterPro" id="IPR039420">
    <property type="entry name" value="WalR-like"/>
</dbReference>
<dbReference type="SMART" id="SM00862">
    <property type="entry name" value="Trans_reg_C"/>
    <property type="match status" value="1"/>
</dbReference>
<organism evidence="10 11">
    <name type="scientific">Sphingobium rhizovicinum</name>
    <dbReference type="NCBI Taxonomy" id="432308"/>
    <lineage>
        <taxon>Bacteria</taxon>
        <taxon>Pseudomonadati</taxon>
        <taxon>Pseudomonadota</taxon>
        <taxon>Alphaproteobacteria</taxon>
        <taxon>Sphingomonadales</taxon>
        <taxon>Sphingomonadaceae</taxon>
        <taxon>Sphingobium</taxon>
    </lineage>
</organism>
<feature type="modified residue" description="4-aspartylphosphate" evidence="6">
    <location>
        <position position="58"/>
    </location>
</feature>
<evidence type="ECO:0000313" key="11">
    <source>
        <dbReference type="Proteomes" id="UP001595681"/>
    </source>
</evidence>
<feature type="domain" description="Response regulatory" evidence="8">
    <location>
        <begin position="9"/>
        <end position="122"/>
    </location>
</feature>
<dbReference type="PANTHER" id="PTHR48111">
    <property type="entry name" value="REGULATOR OF RPOS"/>
    <property type="match status" value="1"/>
</dbReference>
<dbReference type="InterPro" id="IPR011006">
    <property type="entry name" value="CheY-like_superfamily"/>
</dbReference>
<proteinExistence type="predicted"/>
<dbReference type="InterPro" id="IPR036388">
    <property type="entry name" value="WH-like_DNA-bd_sf"/>
</dbReference>
<dbReference type="Proteomes" id="UP001595681">
    <property type="component" value="Unassembled WGS sequence"/>
</dbReference>
<keyword evidence="5" id="KW-0804">Transcription</keyword>
<dbReference type="Gene3D" id="3.40.50.2300">
    <property type="match status" value="1"/>
</dbReference>
<feature type="domain" description="OmpR/PhoB-type" evidence="9">
    <location>
        <begin position="138"/>
        <end position="238"/>
    </location>
</feature>
<gene>
    <name evidence="10" type="ORF">ACFOKF_05000</name>
</gene>
<evidence type="ECO:0000256" key="3">
    <source>
        <dbReference type="ARBA" id="ARBA00023015"/>
    </source>
</evidence>
<dbReference type="Pfam" id="PF00072">
    <property type="entry name" value="Response_reg"/>
    <property type="match status" value="1"/>
</dbReference>
<dbReference type="EMBL" id="JBHRVU010000004">
    <property type="protein sequence ID" value="MFC3440566.1"/>
    <property type="molecule type" value="Genomic_DNA"/>
</dbReference>
<dbReference type="PANTHER" id="PTHR48111:SF4">
    <property type="entry name" value="DNA-BINDING DUAL TRANSCRIPTIONAL REGULATOR OMPR"/>
    <property type="match status" value="1"/>
</dbReference>
<keyword evidence="4 7" id="KW-0238">DNA-binding</keyword>
<evidence type="ECO:0000313" key="10">
    <source>
        <dbReference type="EMBL" id="MFC3440566.1"/>
    </source>
</evidence>
<feature type="DNA-binding region" description="OmpR/PhoB-type" evidence="7">
    <location>
        <begin position="138"/>
        <end position="238"/>
    </location>
</feature>
<dbReference type="SUPFAM" id="SSF46894">
    <property type="entry name" value="C-terminal effector domain of the bipartite response regulators"/>
    <property type="match status" value="1"/>
</dbReference>
<dbReference type="PROSITE" id="PS50110">
    <property type="entry name" value="RESPONSE_REGULATORY"/>
    <property type="match status" value="1"/>
</dbReference>
<accession>A0ABV7NC13</accession>
<keyword evidence="2" id="KW-0902">Two-component regulatory system</keyword>
<name>A0ABV7NC13_9SPHN</name>
<evidence type="ECO:0000256" key="6">
    <source>
        <dbReference type="PROSITE-ProRule" id="PRU00169"/>
    </source>
</evidence>
<sequence>MGMTASHSRLLIVDKDTGLLASLADEFAPYGFVIDAAQSAGQMRDRLAGQDYALVILDIMSVPGEAPAVLRDLAIERRLPVIVHSAACVDGERIAALEMGAEDCLCKPANPRELLARIRTTLRSRARMAAQPDRAAGRAVASFEGWRVDLTTGQLFTPIGAPVALSDGEFQLLRVFIQHPRKVLDRGQLLDQVYGSTSDHFDRSIDVQLCRLRRKLSASGLKGPVIRTIRNEGYMFVHPVTH</sequence>
<dbReference type="PROSITE" id="PS51755">
    <property type="entry name" value="OMPR_PHOB"/>
    <property type="match status" value="1"/>
</dbReference>
<comment type="caution">
    <text evidence="10">The sequence shown here is derived from an EMBL/GenBank/DDBJ whole genome shotgun (WGS) entry which is preliminary data.</text>
</comment>
<dbReference type="Gene3D" id="1.10.10.10">
    <property type="entry name" value="Winged helix-like DNA-binding domain superfamily/Winged helix DNA-binding domain"/>
    <property type="match status" value="1"/>
</dbReference>
<dbReference type="SUPFAM" id="SSF52172">
    <property type="entry name" value="CheY-like"/>
    <property type="match status" value="1"/>
</dbReference>
<evidence type="ECO:0000256" key="4">
    <source>
        <dbReference type="ARBA" id="ARBA00023125"/>
    </source>
</evidence>
<evidence type="ECO:0000259" key="9">
    <source>
        <dbReference type="PROSITE" id="PS51755"/>
    </source>
</evidence>
<dbReference type="SMART" id="SM00448">
    <property type="entry name" value="REC"/>
    <property type="match status" value="1"/>
</dbReference>
<evidence type="ECO:0000259" key="8">
    <source>
        <dbReference type="PROSITE" id="PS50110"/>
    </source>
</evidence>
<evidence type="ECO:0000256" key="2">
    <source>
        <dbReference type="ARBA" id="ARBA00023012"/>
    </source>
</evidence>
<dbReference type="InterPro" id="IPR001867">
    <property type="entry name" value="OmpR/PhoB-type_DNA-bd"/>
</dbReference>
<keyword evidence="1 6" id="KW-0597">Phosphoprotein</keyword>